<dbReference type="RefSeq" id="WP_133414324.1">
    <property type="nucleotide sequence ID" value="NZ_SDLP01000006.1"/>
</dbReference>
<dbReference type="AlphaFoldDB" id="A0A4R5X305"/>
<reference evidence="3 4" key="1">
    <citation type="submission" date="2019-01" db="EMBL/GenBank/DDBJ databases">
        <title>High-quality-draft genome sequences of five non-tuberculosis mycobacteriaceae isolated from a nosocomial environment.</title>
        <authorList>
            <person name="Tiago I."/>
            <person name="Alarico S."/>
            <person name="Pereira S.G."/>
            <person name="Coelho C."/>
            <person name="Maranha A."/>
            <person name="Empadinhas N."/>
        </authorList>
    </citation>
    <scope>NUCLEOTIDE SEQUENCE [LARGE SCALE GENOMIC DNA]</scope>
    <source>
        <strain evidence="3 4">22DIII</strain>
    </source>
</reference>
<evidence type="ECO:0000313" key="3">
    <source>
        <dbReference type="EMBL" id="TDL05711.1"/>
    </source>
</evidence>
<dbReference type="GO" id="GO:0004519">
    <property type="term" value="F:endonuclease activity"/>
    <property type="evidence" value="ECO:0007669"/>
    <property type="project" value="UniProtKB-KW"/>
</dbReference>
<feature type="region of interest" description="Disordered" evidence="1">
    <location>
        <begin position="412"/>
        <end position="447"/>
    </location>
</feature>
<protein>
    <submittedName>
        <fullName evidence="3">HNH endonuclease</fullName>
    </submittedName>
</protein>
<feature type="compositionally biased region" description="Basic and acidic residues" evidence="1">
    <location>
        <begin position="434"/>
        <end position="447"/>
    </location>
</feature>
<organism evidence="3 4">
    <name type="scientific">Mycolicibacterium obuense</name>
    <dbReference type="NCBI Taxonomy" id="1807"/>
    <lineage>
        <taxon>Bacteria</taxon>
        <taxon>Bacillati</taxon>
        <taxon>Actinomycetota</taxon>
        <taxon>Actinomycetes</taxon>
        <taxon>Mycobacteriales</taxon>
        <taxon>Mycobacteriaceae</taxon>
        <taxon>Mycolicibacterium</taxon>
    </lineage>
</organism>
<proteinExistence type="predicted"/>
<dbReference type="EMBL" id="SDLP01000006">
    <property type="protein sequence ID" value="TDL05711.1"/>
    <property type="molecule type" value="Genomic_DNA"/>
</dbReference>
<evidence type="ECO:0000256" key="1">
    <source>
        <dbReference type="SAM" id="MobiDB-lite"/>
    </source>
</evidence>
<name>A0A4R5X305_9MYCO</name>
<comment type="caution">
    <text evidence="3">The sequence shown here is derived from an EMBL/GenBank/DDBJ whole genome shotgun (WGS) entry which is preliminary data.</text>
</comment>
<evidence type="ECO:0000313" key="4">
    <source>
        <dbReference type="Proteomes" id="UP000294952"/>
    </source>
</evidence>
<dbReference type="Pfam" id="PF02720">
    <property type="entry name" value="DUF222"/>
    <property type="match status" value="1"/>
</dbReference>
<dbReference type="InterPro" id="IPR003870">
    <property type="entry name" value="DUF222"/>
</dbReference>
<dbReference type="InterPro" id="IPR003615">
    <property type="entry name" value="HNH_nuc"/>
</dbReference>
<feature type="domain" description="DUF222" evidence="2">
    <location>
        <begin position="17"/>
        <end position="320"/>
    </location>
</feature>
<keyword evidence="3" id="KW-0255">Endonuclease</keyword>
<accession>A0A4R5X305</accession>
<keyword evidence="3" id="KW-0540">Nuclease</keyword>
<dbReference type="CDD" id="cd00085">
    <property type="entry name" value="HNHc"/>
    <property type="match status" value="1"/>
</dbReference>
<evidence type="ECO:0000259" key="2">
    <source>
        <dbReference type="Pfam" id="PF02720"/>
    </source>
</evidence>
<sequence length="473" mass="52205">MFDDDPVTLVDAIASAGRAESAAIARRLGAIAGLYRRRCRDYEEAQFWYTDVVEAVAAEVSAAQNISRDRAVPQVRQAVSLYQRLPEVAAVFARGDIDYRMVQVVITRTENVLDEVIAELDRSLAGVVHKWMRLSKPKLRDRVDMWVAEHDPAGVRVTPLVEDSRYVEVEPHPNAAGMALIGGVLDAADAAAIDQRLDMIAESVCPNDPRSKRQRRAEATGALGRLEATLACRCGSPDCTAAAVRDSAAQVVIHVLAEQKTVDGTSARPGYLSGFGVLPAESVRRIAATAKIRPVRPPGTDAEKGYRPSAALRDFVQWRDLTCRFPGCDRAVMGCDVDHTTPWPFGLTHPSGLKLYCRTHHLIKTFYTGPNGWKDQQRPDGSIVVTAPTGHVYVTEAFGGVLFPGLATPTAPITTTTPLESTDRSAMMPRRIRTREQDRRQRIAHERRQRIELDAELERQRQARFAATEPPPF</sequence>
<dbReference type="Proteomes" id="UP000294952">
    <property type="component" value="Unassembled WGS sequence"/>
</dbReference>
<gene>
    <name evidence="3" type="ORF">EUA04_19440</name>
</gene>
<keyword evidence="3" id="KW-0378">Hydrolase</keyword>